<dbReference type="GO" id="GO:0008237">
    <property type="term" value="F:metallopeptidase activity"/>
    <property type="evidence" value="ECO:0007669"/>
    <property type="project" value="UniProtKB-KW"/>
</dbReference>
<comment type="caution">
    <text evidence="2">The sequence shown here is derived from an EMBL/GenBank/DDBJ whole genome shotgun (WGS) entry which is preliminary data.</text>
</comment>
<evidence type="ECO:0000313" key="3">
    <source>
        <dbReference type="Proteomes" id="UP001596364"/>
    </source>
</evidence>
<accession>A0ABW1XKC5</accession>
<organism evidence="2 3">
    <name type="scientific">Pseudobowmanella zhangzhouensis</name>
    <dbReference type="NCBI Taxonomy" id="1537679"/>
    <lineage>
        <taxon>Bacteria</taxon>
        <taxon>Pseudomonadati</taxon>
        <taxon>Pseudomonadota</taxon>
        <taxon>Gammaproteobacteria</taxon>
        <taxon>Alteromonadales</taxon>
        <taxon>Alteromonadaceae</taxon>
    </lineage>
</organism>
<evidence type="ECO:0000313" key="2">
    <source>
        <dbReference type="EMBL" id="MFC6439220.1"/>
    </source>
</evidence>
<sequence>MIELNYDPTQFEGEQGQNALAGFQAAANFWSNLFIDDTVINLGISFAELDPYVIGSTNSSKDAYLYQDVALSMILDATSSFDESAIYSLPCEDQGNGLCNFSFIDQENLGAPESPELDDDGSADNAYLYLTQANAKALGLGEGFFGWDALDAQITFSSAFAFDFDRTDGIDSDKMDFIGVAIHEIGHALGFVSGVDTYDFVYNSGLFDPDQPDLDGYALASPLDLFRFSDYSLLAGVGVRDFAPMNGQFFSIDGGLTALAPFSTGRFGGDGNQASHFKDNLELGIMDPTFAFGEFGDVTLLDAIAFDVIGWDLNIRKVPEPGTLALFGIAFASLFALRRKKA</sequence>
<gene>
    <name evidence="2" type="ORF">ACFP85_03515</name>
</gene>
<protein>
    <submittedName>
        <fullName evidence="2">NF038122 family metalloprotease</fullName>
    </submittedName>
</protein>
<keyword evidence="3" id="KW-1185">Reference proteome</keyword>
<reference evidence="3" key="1">
    <citation type="journal article" date="2019" name="Int. J. Syst. Evol. Microbiol.">
        <title>The Global Catalogue of Microorganisms (GCM) 10K type strain sequencing project: providing services to taxonomists for standard genome sequencing and annotation.</title>
        <authorList>
            <consortium name="The Broad Institute Genomics Platform"/>
            <consortium name="The Broad Institute Genome Sequencing Center for Infectious Disease"/>
            <person name="Wu L."/>
            <person name="Ma J."/>
        </authorList>
    </citation>
    <scope>NUCLEOTIDE SEQUENCE [LARGE SCALE GENOMIC DNA]</scope>
    <source>
        <strain evidence="3">CGMCC 1.16031</strain>
    </source>
</reference>
<dbReference type="Proteomes" id="UP001596364">
    <property type="component" value="Unassembled WGS sequence"/>
</dbReference>
<dbReference type="Gene3D" id="3.40.390.10">
    <property type="entry name" value="Collagenase (Catalytic Domain)"/>
    <property type="match status" value="1"/>
</dbReference>
<keyword evidence="2" id="KW-0645">Protease</keyword>
<dbReference type="EMBL" id="JBHSUS010000001">
    <property type="protein sequence ID" value="MFC6439220.1"/>
    <property type="molecule type" value="Genomic_DNA"/>
</dbReference>
<dbReference type="SUPFAM" id="SSF55486">
    <property type="entry name" value="Metalloproteases ('zincins'), catalytic domain"/>
    <property type="match status" value="1"/>
</dbReference>
<dbReference type="RefSeq" id="WP_165490703.1">
    <property type="nucleotide sequence ID" value="NZ_JBHSUS010000001.1"/>
</dbReference>
<dbReference type="NCBIfam" id="NF038122">
    <property type="entry name" value="metallo_LGF"/>
    <property type="match status" value="1"/>
</dbReference>
<evidence type="ECO:0000259" key="1">
    <source>
        <dbReference type="Pfam" id="PF07589"/>
    </source>
</evidence>
<dbReference type="Pfam" id="PF07589">
    <property type="entry name" value="PEP-CTERM"/>
    <property type="match status" value="1"/>
</dbReference>
<feature type="domain" description="Ice-binding protein C-terminal" evidence="1">
    <location>
        <begin position="318"/>
        <end position="340"/>
    </location>
</feature>
<name>A0ABW1XKC5_9ALTE</name>
<keyword evidence="2" id="KW-0378">Hydrolase</keyword>
<dbReference type="InterPro" id="IPR013424">
    <property type="entry name" value="Ice-binding_C"/>
</dbReference>
<dbReference type="InterPro" id="IPR024079">
    <property type="entry name" value="MetalloPept_cat_dom_sf"/>
</dbReference>
<proteinExistence type="predicted"/>
<dbReference type="NCBIfam" id="TIGR02595">
    <property type="entry name" value="PEP_CTERM"/>
    <property type="match status" value="1"/>
</dbReference>
<keyword evidence="2" id="KW-0482">Metalloprotease</keyword>